<protein>
    <submittedName>
        <fullName evidence="1">Uncharacterized protein</fullName>
    </submittedName>
</protein>
<name>A0A9D4G0E5_DREPO</name>
<comment type="caution">
    <text evidence="1">The sequence shown here is derived from an EMBL/GenBank/DDBJ whole genome shotgun (WGS) entry which is preliminary data.</text>
</comment>
<evidence type="ECO:0000313" key="2">
    <source>
        <dbReference type="Proteomes" id="UP000828390"/>
    </source>
</evidence>
<dbReference type="EMBL" id="JAIWYP010000006">
    <property type="protein sequence ID" value="KAH3808283.1"/>
    <property type="molecule type" value="Genomic_DNA"/>
</dbReference>
<gene>
    <name evidence="1" type="ORF">DPMN_136636</name>
</gene>
<dbReference type="Proteomes" id="UP000828390">
    <property type="component" value="Unassembled WGS sequence"/>
</dbReference>
<accession>A0A9D4G0E5</accession>
<proteinExistence type="predicted"/>
<organism evidence="1 2">
    <name type="scientific">Dreissena polymorpha</name>
    <name type="common">Zebra mussel</name>
    <name type="synonym">Mytilus polymorpha</name>
    <dbReference type="NCBI Taxonomy" id="45954"/>
    <lineage>
        <taxon>Eukaryota</taxon>
        <taxon>Metazoa</taxon>
        <taxon>Spiralia</taxon>
        <taxon>Lophotrochozoa</taxon>
        <taxon>Mollusca</taxon>
        <taxon>Bivalvia</taxon>
        <taxon>Autobranchia</taxon>
        <taxon>Heteroconchia</taxon>
        <taxon>Euheterodonta</taxon>
        <taxon>Imparidentia</taxon>
        <taxon>Neoheterodontei</taxon>
        <taxon>Myida</taxon>
        <taxon>Dreissenoidea</taxon>
        <taxon>Dreissenidae</taxon>
        <taxon>Dreissena</taxon>
    </lineage>
</organism>
<reference evidence="1" key="2">
    <citation type="submission" date="2020-11" db="EMBL/GenBank/DDBJ databases">
        <authorList>
            <person name="McCartney M.A."/>
            <person name="Auch B."/>
            <person name="Kono T."/>
            <person name="Mallez S."/>
            <person name="Becker A."/>
            <person name="Gohl D.M."/>
            <person name="Silverstein K.A.T."/>
            <person name="Koren S."/>
            <person name="Bechman K.B."/>
            <person name="Herman A."/>
            <person name="Abrahante J.E."/>
            <person name="Garbe J."/>
        </authorList>
    </citation>
    <scope>NUCLEOTIDE SEQUENCE</scope>
    <source>
        <strain evidence="1">Duluth1</strain>
        <tissue evidence="1">Whole animal</tissue>
    </source>
</reference>
<dbReference type="AlphaFoldDB" id="A0A9D4G0E5"/>
<keyword evidence="2" id="KW-1185">Reference proteome</keyword>
<evidence type="ECO:0000313" key="1">
    <source>
        <dbReference type="EMBL" id="KAH3808283.1"/>
    </source>
</evidence>
<sequence>MIVVVEEIGRINDSVMMISTLMIVVTGRSVKMEIGKMTDHLSRMRAGKTRNQMQMYIMAFCTPTHQADNTVERVLHCQQFDTLSRQIFFV</sequence>
<reference evidence="1" key="1">
    <citation type="journal article" date="2019" name="bioRxiv">
        <title>The Genome of the Zebra Mussel, Dreissena polymorpha: A Resource for Invasive Species Research.</title>
        <authorList>
            <person name="McCartney M.A."/>
            <person name="Auch B."/>
            <person name="Kono T."/>
            <person name="Mallez S."/>
            <person name="Zhang Y."/>
            <person name="Obille A."/>
            <person name="Becker A."/>
            <person name="Abrahante J.E."/>
            <person name="Garbe J."/>
            <person name="Badalamenti J.P."/>
            <person name="Herman A."/>
            <person name="Mangelson H."/>
            <person name="Liachko I."/>
            <person name="Sullivan S."/>
            <person name="Sone E.D."/>
            <person name="Koren S."/>
            <person name="Silverstein K.A.T."/>
            <person name="Beckman K.B."/>
            <person name="Gohl D.M."/>
        </authorList>
    </citation>
    <scope>NUCLEOTIDE SEQUENCE</scope>
    <source>
        <strain evidence="1">Duluth1</strain>
        <tissue evidence="1">Whole animal</tissue>
    </source>
</reference>